<feature type="region of interest" description="Disordered" evidence="1">
    <location>
        <begin position="1"/>
        <end position="28"/>
    </location>
</feature>
<evidence type="ECO:0000256" key="1">
    <source>
        <dbReference type="SAM" id="MobiDB-lite"/>
    </source>
</evidence>
<dbReference type="EMBL" id="JAAOIV010000007">
    <property type="protein sequence ID" value="NHN56276.1"/>
    <property type="molecule type" value="Genomic_DNA"/>
</dbReference>
<evidence type="ECO:0000313" key="4">
    <source>
        <dbReference type="Proteomes" id="UP000744769"/>
    </source>
</evidence>
<evidence type="ECO:0000313" key="3">
    <source>
        <dbReference type="EMBL" id="NHN56276.1"/>
    </source>
</evidence>
<gene>
    <name evidence="3" type="ORF">G9U51_10865</name>
</gene>
<keyword evidence="4" id="KW-1185">Reference proteome</keyword>
<protein>
    <submittedName>
        <fullName evidence="3">SpoIID/LytB domain-containing protein</fullName>
    </submittedName>
</protein>
<feature type="compositionally biased region" description="Polar residues" evidence="1">
    <location>
        <begin position="1"/>
        <end position="13"/>
    </location>
</feature>
<comment type="caution">
    <text evidence="3">The sequence shown here is derived from an EMBL/GenBank/DDBJ whole genome shotgun (WGS) entry which is preliminary data.</text>
</comment>
<proteinExistence type="predicted"/>
<dbReference type="Pfam" id="PF08486">
    <property type="entry name" value="SpoIID"/>
    <property type="match status" value="1"/>
</dbReference>
<accession>A0A967B7P5</accession>
<dbReference type="Proteomes" id="UP000744769">
    <property type="component" value="Unassembled WGS sequence"/>
</dbReference>
<evidence type="ECO:0000259" key="2">
    <source>
        <dbReference type="Pfam" id="PF08486"/>
    </source>
</evidence>
<sequence>MNLNATLKNNNASHEFLTPGPRGCKTDGTNTKLPTTILVYRVKQHRVDRVPFKTYVKNVLPNEWITSWPRESLKAGAVAVKSFGWYWALHSTKRTPGGQCYDVTDDTQSQVYRPGSATASTNAAVDATWGVRMTRSGNILQAHYCATSTACSAWVSGNWMSQYGSRDKARSGQGYRTILRSYYRDIALRS</sequence>
<name>A0A967B7P5_9MICO</name>
<dbReference type="AlphaFoldDB" id="A0A967B7P5"/>
<feature type="domain" description="Sporulation stage II protein D amidase enhancer LytB N-terminal" evidence="2">
    <location>
        <begin position="43"/>
        <end position="133"/>
    </location>
</feature>
<reference evidence="3" key="1">
    <citation type="submission" date="2020-03" db="EMBL/GenBank/DDBJ databases">
        <title>Draft sequencing of Calidifontibacter sp. DB0510.</title>
        <authorList>
            <person name="Kim D.-U."/>
        </authorList>
    </citation>
    <scope>NUCLEOTIDE SEQUENCE</scope>
    <source>
        <strain evidence="3">DB0510</strain>
    </source>
</reference>
<organism evidence="3 4">
    <name type="scientific">Metallococcus carri</name>
    <dbReference type="NCBI Taxonomy" id="1656884"/>
    <lineage>
        <taxon>Bacteria</taxon>
        <taxon>Bacillati</taxon>
        <taxon>Actinomycetota</taxon>
        <taxon>Actinomycetes</taxon>
        <taxon>Micrococcales</taxon>
        <taxon>Dermacoccaceae</taxon>
        <taxon>Metallococcus</taxon>
    </lineage>
</organism>
<dbReference type="InterPro" id="IPR013693">
    <property type="entry name" value="SpoIID/LytB_N"/>
</dbReference>